<dbReference type="InterPro" id="IPR015424">
    <property type="entry name" value="PyrdxlP-dep_Trfase"/>
</dbReference>
<evidence type="ECO:0000256" key="1">
    <source>
        <dbReference type="ARBA" id="ARBA00001933"/>
    </source>
</evidence>
<evidence type="ECO:0000256" key="3">
    <source>
        <dbReference type="ARBA" id="ARBA00022679"/>
    </source>
</evidence>
<evidence type="ECO:0000256" key="5">
    <source>
        <dbReference type="PIRSR" id="PIRSR001434-2"/>
    </source>
</evidence>
<evidence type="ECO:0000313" key="8">
    <source>
        <dbReference type="Proteomes" id="UP001238163"/>
    </source>
</evidence>
<evidence type="ECO:0000256" key="6">
    <source>
        <dbReference type="RuleBase" id="RU362118"/>
    </source>
</evidence>
<dbReference type="SUPFAM" id="SSF53383">
    <property type="entry name" value="PLP-dependent transferases"/>
    <property type="match status" value="1"/>
</dbReference>
<dbReference type="EMBL" id="JAUSVL010000001">
    <property type="protein sequence ID" value="MDQ0289220.1"/>
    <property type="molecule type" value="Genomic_DNA"/>
</dbReference>
<dbReference type="Gene3D" id="3.40.640.10">
    <property type="entry name" value="Type I PLP-dependent aspartate aminotransferase-like (Major domain)"/>
    <property type="match status" value="1"/>
</dbReference>
<dbReference type="InterPro" id="IPR006235">
    <property type="entry name" value="OAc-hSer/O-AcSer_sulfhydrylase"/>
</dbReference>
<feature type="modified residue" description="N6-(pyridoxal phosphate)lysine" evidence="5">
    <location>
        <position position="207"/>
    </location>
</feature>
<organism evidence="7 8">
    <name type="scientific">Oligosphaera ethanolica</name>
    <dbReference type="NCBI Taxonomy" id="760260"/>
    <lineage>
        <taxon>Bacteria</taxon>
        <taxon>Pseudomonadati</taxon>
        <taxon>Lentisphaerota</taxon>
        <taxon>Oligosphaeria</taxon>
        <taxon>Oligosphaerales</taxon>
        <taxon>Oligosphaeraceae</taxon>
        <taxon>Oligosphaera</taxon>
    </lineage>
</organism>
<name>A0AAE3VEY6_9BACT</name>
<dbReference type="PANTHER" id="PTHR43797:SF3">
    <property type="entry name" value="O-ACETYLHOMOSERINE SULFHYDRYLASE"/>
    <property type="match status" value="1"/>
</dbReference>
<evidence type="ECO:0000256" key="4">
    <source>
        <dbReference type="ARBA" id="ARBA00022898"/>
    </source>
</evidence>
<keyword evidence="8" id="KW-1185">Reference proteome</keyword>
<dbReference type="FunFam" id="3.40.640.10:FF:000035">
    <property type="entry name" value="O-succinylhomoserine sulfhydrylase"/>
    <property type="match status" value="1"/>
</dbReference>
<evidence type="ECO:0000313" key="7">
    <source>
        <dbReference type="EMBL" id="MDQ0289220.1"/>
    </source>
</evidence>
<sequence length="426" mass="46159">MANWKLETLAVQAGYTPENGAPRVVPITQSTTYKYDDAQSVADLFDLKREGFFYTRLANPTVDCFEKKIAAMEGGVAAVATSSGQNANALALLNIARSGDHIIAVSSLYGGTVTLFANTLKKAGLEFSFVPPEVTLAEIDALVRPNTRAIFAEMLANPALIVLDIEKMAAAAHKHGLPLIVDNTFPTPFLCQPFQYGADIVTHSTSKYIEGHATSIGGMVVEKGGFDWSNGRFPDFVEPDASYHGLIYTRDFKACPYSVKLRAQWIRDLGSPMMPFNAFMSMVGCETLHVRMERHCFNAQKLAEHLEQHPMVSWVNYPGLPASPQHAMAQKYLRGASGVLCFGVKGGAKAGEIVMNSLKVAAIAVHVADLRTCVLHPASMTHRQLNEQELAAAGVSSDLIRVSVGLEHIDDLCADFDQALDKAGKA</sequence>
<comment type="similarity">
    <text evidence="2 6">Belongs to the trans-sulfuration enzymes family.</text>
</comment>
<dbReference type="Gene3D" id="3.90.1150.10">
    <property type="entry name" value="Aspartate Aminotransferase, domain 1"/>
    <property type="match status" value="1"/>
</dbReference>
<dbReference type="GO" id="GO:0006535">
    <property type="term" value="P:cysteine biosynthetic process from serine"/>
    <property type="evidence" value="ECO:0007669"/>
    <property type="project" value="TreeGrafter"/>
</dbReference>
<comment type="caution">
    <text evidence="7">The sequence shown here is derived from an EMBL/GenBank/DDBJ whole genome shotgun (WGS) entry which is preliminary data.</text>
</comment>
<gene>
    <name evidence="7" type="ORF">J3R75_001327</name>
</gene>
<dbReference type="InterPro" id="IPR015422">
    <property type="entry name" value="PyrdxlP-dep_Trfase_small"/>
</dbReference>
<dbReference type="PANTHER" id="PTHR43797">
    <property type="entry name" value="HOMOCYSTEINE/CYSTEINE SYNTHASE"/>
    <property type="match status" value="1"/>
</dbReference>
<proteinExistence type="inferred from homology"/>
<dbReference type="GO" id="GO:0003961">
    <property type="term" value="F:O-acetylhomoserine aminocarboxypropyltransferase activity"/>
    <property type="evidence" value="ECO:0007669"/>
    <property type="project" value="UniProtKB-EC"/>
</dbReference>
<keyword evidence="4 5" id="KW-0663">Pyridoxal phosphate</keyword>
<dbReference type="NCBIfam" id="TIGR01326">
    <property type="entry name" value="OAH_OAS_sulfhy"/>
    <property type="match status" value="1"/>
</dbReference>
<dbReference type="Proteomes" id="UP001238163">
    <property type="component" value="Unassembled WGS sequence"/>
</dbReference>
<protein>
    <submittedName>
        <fullName evidence="7">O-acetylhomoserine (Thiol)-lyase</fullName>
        <ecNumber evidence="7">2.5.1.49</ecNumber>
    </submittedName>
</protein>
<dbReference type="RefSeq" id="WP_307260586.1">
    <property type="nucleotide sequence ID" value="NZ_JAUSVL010000001.1"/>
</dbReference>
<dbReference type="GO" id="GO:0004124">
    <property type="term" value="F:cysteine synthase activity"/>
    <property type="evidence" value="ECO:0007669"/>
    <property type="project" value="TreeGrafter"/>
</dbReference>
<reference evidence="7" key="1">
    <citation type="submission" date="2023-07" db="EMBL/GenBank/DDBJ databases">
        <title>Genomic Encyclopedia of Type Strains, Phase IV (KMG-IV): sequencing the most valuable type-strain genomes for metagenomic binning, comparative biology and taxonomic classification.</title>
        <authorList>
            <person name="Goeker M."/>
        </authorList>
    </citation>
    <scope>NUCLEOTIDE SEQUENCE</scope>
    <source>
        <strain evidence="7">DSM 24202</strain>
    </source>
</reference>
<evidence type="ECO:0000256" key="2">
    <source>
        <dbReference type="ARBA" id="ARBA00009077"/>
    </source>
</evidence>
<accession>A0AAE3VEY6</accession>
<dbReference type="CDD" id="cd00614">
    <property type="entry name" value="CGS_like"/>
    <property type="match status" value="1"/>
</dbReference>
<comment type="cofactor">
    <cofactor evidence="1 6">
        <name>pyridoxal 5'-phosphate</name>
        <dbReference type="ChEBI" id="CHEBI:597326"/>
    </cofactor>
</comment>
<dbReference type="EC" id="2.5.1.49" evidence="7"/>
<dbReference type="InterPro" id="IPR000277">
    <property type="entry name" value="Cys/Met-Metab_PyrdxlP-dep_enz"/>
</dbReference>
<dbReference type="GO" id="GO:0019346">
    <property type="term" value="P:transsulfuration"/>
    <property type="evidence" value="ECO:0007669"/>
    <property type="project" value="InterPro"/>
</dbReference>
<dbReference type="PIRSF" id="PIRSF001434">
    <property type="entry name" value="CGS"/>
    <property type="match status" value="1"/>
</dbReference>
<dbReference type="Pfam" id="PF01053">
    <property type="entry name" value="Cys_Met_Meta_PP"/>
    <property type="match status" value="1"/>
</dbReference>
<dbReference type="AlphaFoldDB" id="A0AAE3VEY6"/>
<dbReference type="GO" id="GO:0030170">
    <property type="term" value="F:pyridoxal phosphate binding"/>
    <property type="evidence" value="ECO:0007669"/>
    <property type="project" value="InterPro"/>
</dbReference>
<dbReference type="GO" id="GO:0071269">
    <property type="term" value="P:L-homocysteine biosynthetic process"/>
    <property type="evidence" value="ECO:0007669"/>
    <property type="project" value="TreeGrafter"/>
</dbReference>
<dbReference type="InterPro" id="IPR015421">
    <property type="entry name" value="PyrdxlP-dep_Trfase_major"/>
</dbReference>
<dbReference type="GO" id="GO:0005737">
    <property type="term" value="C:cytoplasm"/>
    <property type="evidence" value="ECO:0007669"/>
    <property type="project" value="TreeGrafter"/>
</dbReference>
<keyword evidence="3 7" id="KW-0808">Transferase</keyword>